<name>A0A803MVJ0_CHEQI</name>
<feature type="compositionally biased region" description="Basic and acidic residues" evidence="1">
    <location>
        <begin position="84"/>
        <end position="95"/>
    </location>
</feature>
<accession>A0A803MVJ0</accession>
<sequence length="201" mass="22688">MEWKKANSKTLGSVCYAHIPSQKRSKLDAKAERRIFIGYDSQAKGYRLFNLSNKKIMISRDAEFDEDASWNWEEEKVEKKFFQVDNEVHDEPRDENIEEAPSTHIQAGNGTGKTSDDDNATGPRVNEKLSRDDGQRKADTRQFMSEPSDVHMGAARRVLSDWGGSNDDMKSTMGYVFSLGSGVFSWISKKHEVVAQSTAEA</sequence>
<dbReference type="Gramene" id="AUR62035917-RA">
    <property type="protein sequence ID" value="AUR62035917-RA:cds"/>
    <property type="gene ID" value="AUR62035917"/>
</dbReference>
<reference evidence="3" key="1">
    <citation type="journal article" date="2017" name="Nature">
        <title>The genome of Chenopodium quinoa.</title>
        <authorList>
            <person name="Jarvis D.E."/>
            <person name="Ho Y.S."/>
            <person name="Lightfoot D.J."/>
            <person name="Schmoeckel S.M."/>
            <person name="Li B."/>
            <person name="Borm T.J.A."/>
            <person name="Ohyanagi H."/>
            <person name="Mineta K."/>
            <person name="Michell C.T."/>
            <person name="Saber N."/>
            <person name="Kharbatia N.M."/>
            <person name="Rupper R.R."/>
            <person name="Sharp A.R."/>
            <person name="Dally N."/>
            <person name="Boughton B.A."/>
            <person name="Woo Y.H."/>
            <person name="Gao G."/>
            <person name="Schijlen E.G.W.M."/>
            <person name="Guo X."/>
            <person name="Momin A.A."/>
            <person name="Negrao S."/>
            <person name="Al-Babili S."/>
            <person name="Gehring C."/>
            <person name="Roessner U."/>
            <person name="Jung C."/>
            <person name="Murphy K."/>
            <person name="Arold S.T."/>
            <person name="Gojobori T."/>
            <person name="van der Linden C.G."/>
            <person name="van Loo E.N."/>
            <person name="Jellen E.N."/>
            <person name="Maughan P.J."/>
            <person name="Tester M."/>
        </authorList>
    </citation>
    <scope>NUCLEOTIDE SEQUENCE [LARGE SCALE GENOMIC DNA]</scope>
    <source>
        <strain evidence="3">cv. PI 614886</strain>
    </source>
</reference>
<keyword evidence="4" id="KW-1185">Reference proteome</keyword>
<dbReference type="Proteomes" id="UP000596660">
    <property type="component" value="Unplaced"/>
</dbReference>
<organism evidence="3 4">
    <name type="scientific">Chenopodium quinoa</name>
    <name type="common">Quinoa</name>
    <dbReference type="NCBI Taxonomy" id="63459"/>
    <lineage>
        <taxon>Eukaryota</taxon>
        <taxon>Viridiplantae</taxon>
        <taxon>Streptophyta</taxon>
        <taxon>Embryophyta</taxon>
        <taxon>Tracheophyta</taxon>
        <taxon>Spermatophyta</taxon>
        <taxon>Magnoliopsida</taxon>
        <taxon>eudicotyledons</taxon>
        <taxon>Gunneridae</taxon>
        <taxon>Pentapetalae</taxon>
        <taxon>Caryophyllales</taxon>
        <taxon>Chenopodiaceae</taxon>
        <taxon>Chenopodioideae</taxon>
        <taxon>Atripliceae</taxon>
        <taxon>Chenopodium</taxon>
    </lineage>
</organism>
<dbReference type="AlphaFoldDB" id="A0A803MVJ0"/>
<protein>
    <recommendedName>
        <fullName evidence="2">Retroviral polymerase SH3-like domain-containing protein</fullName>
    </recommendedName>
</protein>
<dbReference type="InterPro" id="IPR057670">
    <property type="entry name" value="SH3_retrovirus"/>
</dbReference>
<dbReference type="PANTHER" id="PTHR11439:SF502">
    <property type="entry name" value="SECRETED RXLR EFFECTOR PROTEIN 161-LIKE"/>
    <property type="match status" value="1"/>
</dbReference>
<reference evidence="3" key="2">
    <citation type="submission" date="2021-03" db="UniProtKB">
        <authorList>
            <consortium name="EnsemblPlants"/>
        </authorList>
    </citation>
    <scope>IDENTIFICATION</scope>
</reference>
<feature type="compositionally biased region" description="Basic and acidic residues" evidence="1">
    <location>
        <begin position="125"/>
        <end position="140"/>
    </location>
</feature>
<feature type="domain" description="Retroviral polymerase SH3-like" evidence="2">
    <location>
        <begin position="13"/>
        <end position="76"/>
    </location>
</feature>
<dbReference type="Pfam" id="PF25597">
    <property type="entry name" value="SH3_retrovirus"/>
    <property type="match status" value="1"/>
</dbReference>
<dbReference type="PANTHER" id="PTHR11439">
    <property type="entry name" value="GAG-POL-RELATED RETROTRANSPOSON"/>
    <property type="match status" value="1"/>
</dbReference>
<feature type="region of interest" description="Disordered" evidence="1">
    <location>
        <begin position="84"/>
        <end position="141"/>
    </location>
</feature>
<evidence type="ECO:0000313" key="4">
    <source>
        <dbReference type="Proteomes" id="UP000596660"/>
    </source>
</evidence>
<evidence type="ECO:0000256" key="1">
    <source>
        <dbReference type="SAM" id="MobiDB-lite"/>
    </source>
</evidence>
<evidence type="ECO:0000313" key="3">
    <source>
        <dbReference type="EnsemblPlants" id="AUR62035917-RA:cds"/>
    </source>
</evidence>
<proteinExistence type="predicted"/>
<dbReference type="EnsemblPlants" id="AUR62035917-RA">
    <property type="protein sequence ID" value="AUR62035917-RA:cds"/>
    <property type="gene ID" value="AUR62035917"/>
</dbReference>
<evidence type="ECO:0000259" key="2">
    <source>
        <dbReference type="Pfam" id="PF25597"/>
    </source>
</evidence>